<dbReference type="EMBL" id="CP147920">
    <property type="protein sequence ID" value="XAU16017.1"/>
    <property type="molecule type" value="Genomic_DNA"/>
</dbReference>
<organism evidence="1 2">
    <name type="scientific">Sulfurimonas diazotrophicus</name>
    <dbReference type="NCBI Taxonomy" id="3131939"/>
    <lineage>
        <taxon>Bacteria</taxon>
        <taxon>Pseudomonadati</taxon>
        <taxon>Campylobacterota</taxon>
        <taxon>Epsilonproteobacteria</taxon>
        <taxon>Campylobacterales</taxon>
        <taxon>Sulfurimonadaceae</taxon>
        <taxon>Sulfurimonas</taxon>
    </lineage>
</organism>
<gene>
    <name evidence="1" type="ORF">WCY31_04750</name>
</gene>
<evidence type="ECO:0000313" key="2">
    <source>
        <dbReference type="Proteomes" id="UP001447842"/>
    </source>
</evidence>
<evidence type="ECO:0000313" key="1">
    <source>
        <dbReference type="EMBL" id="XAU16017.1"/>
    </source>
</evidence>
<protein>
    <recommendedName>
        <fullName evidence="3">DUF2271 domain-containing protein</fullName>
    </recommendedName>
</protein>
<name>A0ABZ3HCD8_9BACT</name>
<dbReference type="RefSeq" id="WP_345973388.1">
    <property type="nucleotide sequence ID" value="NZ_CP147920.1"/>
</dbReference>
<evidence type="ECO:0008006" key="3">
    <source>
        <dbReference type="Google" id="ProtNLM"/>
    </source>
</evidence>
<reference evidence="1 2" key="1">
    <citation type="submission" date="2024-03" db="EMBL/GenBank/DDBJ databases">
        <title>Sulfurimonas sp. HSL3-1.</title>
        <authorList>
            <person name="Wang S."/>
        </authorList>
    </citation>
    <scope>NUCLEOTIDE SEQUENCE [LARGE SCALE GENOMIC DNA]</scope>
    <source>
        <strain evidence="1 2">HSL3-1</strain>
    </source>
</reference>
<sequence>MQAWRFTKNILALIGVVSLLGMSIYLILAGKVKKDLDVSVVSKHPSPNGIVIAVLERGISTETNTFPIYYLTLQAQKGTDKLGNRWQVWHSQVHERPTIQWLDNFNLEISHKPYLVREYEPVLELNNDIYHVHLNIFEHSPNKSEEPINCPKGNLLAPFEP</sequence>
<keyword evidence="2" id="KW-1185">Reference proteome</keyword>
<dbReference type="Proteomes" id="UP001447842">
    <property type="component" value="Chromosome"/>
</dbReference>
<proteinExistence type="predicted"/>
<accession>A0ABZ3HCD8</accession>